<feature type="compositionally biased region" description="Low complexity" evidence="1">
    <location>
        <begin position="235"/>
        <end position="248"/>
    </location>
</feature>
<name>A0ABU8LNL8_9MICO</name>
<protein>
    <recommendedName>
        <fullName evidence="4">PIN domain-containing protein</fullName>
    </recommendedName>
</protein>
<proteinExistence type="predicted"/>
<keyword evidence="3" id="KW-1185">Reference proteome</keyword>
<gene>
    <name evidence="2" type="ORF">WDU93_14160</name>
</gene>
<dbReference type="SUPFAM" id="SSF88723">
    <property type="entry name" value="PIN domain-like"/>
    <property type="match status" value="1"/>
</dbReference>
<evidence type="ECO:0008006" key="4">
    <source>
        <dbReference type="Google" id="ProtNLM"/>
    </source>
</evidence>
<dbReference type="InterPro" id="IPR029060">
    <property type="entry name" value="PIN-like_dom_sf"/>
</dbReference>
<sequence>MFLEHSNLLLLDTNMLSPEKLVEHGLLGESTLVAASTSAQEVLGMQRPDREGGYRYALPMMNDRLLLRANLAPDQFFRWASDHAKHRPVSRHTDSLVVPVSRLRHESRELGHAAVAIAHETGDDRLFRAYAARGLRTKQLRRVLSKWEFLRAELEAIIPLDDAIALQAVALANAFVDSGQHVKGTARNSMNDMYVAATSLVTGIPLVTADAQLNDFYREHGWTVPSNDGLYIALPSAPSDAGSSDPASTQRGDRYINRPLSLRSHVDQVPPPGR</sequence>
<organism evidence="2 3">
    <name type="scientific">Microbacterium istanbulense</name>
    <dbReference type="NCBI Taxonomy" id="3122049"/>
    <lineage>
        <taxon>Bacteria</taxon>
        <taxon>Bacillati</taxon>
        <taxon>Actinomycetota</taxon>
        <taxon>Actinomycetes</taxon>
        <taxon>Micrococcales</taxon>
        <taxon>Microbacteriaceae</taxon>
        <taxon>Microbacterium</taxon>
    </lineage>
</organism>
<feature type="region of interest" description="Disordered" evidence="1">
    <location>
        <begin position="235"/>
        <end position="274"/>
    </location>
</feature>
<dbReference type="Proteomes" id="UP001366085">
    <property type="component" value="Unassembled WGS sequence"/>
</dbReference>
<evidence type="ECO:0000256" key="1">
    <source>
        <dbReference type="SAM" id="MobiDB-lite"/>
    </source>
</evidence>
<evidence type="ECO:0000313" key="3">
    <source>
        <dbReference type="Proteomes" id="UP001366085"/>
    </source>
</evidence>
<dbReference type="EMBL" id="JBBDGN010000018">
    <property type="protein sequence ID" value="MEJ1092828.1"/>
    <property type="molecule type" value="Genomic_DNA"/>
</dbReference>
<dbReference type="Gene3D" id="3.40.50.1010">
    <property type="entry name" value="5'-nuclease"/>
    <property type="match status" value="1"/>
</dbReference>
<comment type="caution">
    <text evidence="2">The sequence shown here is derived from an EMBL/GenBank/DDBJ whole genome shotgun (WGS) entry which is preliminary data.</text>
</comment>
<reference evidence="2 3" key="1">
    <citation type="submission" date="2024-02" db="EMBL/GenBank/DDBJ databases">
        <authorList>
            <person name="Saticioglu I.B."/>
        </authorList>
    </citation>
    <scope>NUCLEOTIDE SEQUENCE [LARGE SCALE GENOMIC DNA]</scope>
    <source>
        <strain evidence="2 3">Mu-43</strain>
    </source>
</reference>
<dbReference type="RefSeq" id="WP_337321779.1">
    <property type="nucleotide sequence ID" value="NZ_JBBDGN010000018.1"/>
</dbReference>
<accession>A0ABU8LNL8</accession>
<evidence type="ECO:0000313" key="2">
    <source>
        <dbReference type="EMBL" id="MEJ1092828.1"/>
    </source>
</evidence>